<evidence type="ECO:0000256" key="1">
    <source>
        <dbReference type="SAM" id="MobiDB-lite"/>
    </source>
</evidence>
<sequence>MVSLRKKGEIINSRSIKKRQLRLLRNQLSGGSHGSSGKLLSMSSKTNSKEISVKSSKEISVKSSREISVKSTGLTSK</sequence>
<name>A0A8J8NBL3_HALGN</name>
<gene>
    <name evidence="2" type="ORF">FGO68_gene17332</name>
</gene>
<feature type="region of interest" description="Disordered" evidence="1">
    <location>
        <begin position="26"/>
        <end position="77"/>
    </location>
</feature>
<feature type="compositionally biased region" description="Low complexity" evidence="1">
    <location>
        <begin position="26"/>
        <end position="46"/>
    </location>
</feature>
<dbReference type="AlphaFoldDB" id="A0A8J8NBL3"/>
<evidence type="ECO:0000313" key="3">
    <source>
        <dbReference type="Proteomes" id="UP000785679"/>
    </source>
</evidence>
<feature type="compositionally biased region" description="Basic and acidic residues" evidence="1">
    <location>
        <begin position="47"/>
        <end position="68"/>
    </location>
</feature>
<accession>A0A8J8NBL3</accession>
<evidence type="ECO:0000313" key="2">
    <source>
        <dbReference type="EMBL" id="TNV71726.1"/>
    </source>
</evidence>
<keyword evidence="3" id="KW-1185">Reference proteome</keyword>
<proteinExistence type="predicted"/>
<dbReference type="EMBL" id="RRYP01029197">
    <property type="protein sequence ID" value="TNV71726.1"/>
    <property type="molecule type" value="Genomic_DNA"/>
</dbReference>
<organism evidence="2 3">
    <name type="scientific">Halteria grandinella</name>
    <dbReference type="NCBI Taxonomy" id="5974"/>
    <lineage>
        <taxon>Eukaryota</taxon>
        <taxon>Sar</taxon>
        <taxon>Alveolata</taxon>
        <taxon>Ciliophora</taxon>
        <taxon>Intramacronucleata</taxon>
        <taxon>Spirotrichea</taxon>
        <taxon>Stichotrichia</taxon>
        <taxon>Sporadotrichida</taxon>
        <taxon>Halteriidae</taxon>
        <taxon>Halteria</taxon>
    </lineage>
</organism>
<dbReference type="Proteomes" id="UP000785679">
    <property type="component" value="Unassembled WGS sequence"/>
</dbReference>
<comment type="caution">
    <text evidence="2">The sequence shown here is derived from an EMBL/GenBank/DDBJ whole genome shotgun (WGS) entry which is preliminary data.</text>
</comment>
<reference evidence="2" key="1">
    <citation type="submission" date="2019-06" db="EMBL/GenBank/DDBJ databases">
        <authorList>
            <person name="Zheng W."/>
        </authorList>
    </citation>
    <scope>NUCLEOTIDE SEQUENCE</scope>
    <source>
        <strain evidence="2">QDHG01</strain>
    </source>
</reference>
<protein>
    <submittedName>
        <fullName evidence="2">Uncharacterized protein</fullName>
    </submittedName>
</protein>